<evidence type="ECO:0000256" key="3">
    <source>
        <dbReference type="ARBA" id="ARBA00022603"/>
    </source>
</evidence>
<evidence type="ECO:0000313" key="7">
    <source>
        <dbReference type="EMBL" id="WDE95309.1"/>
    </source>
</evidence>
<gene>
    <name evidence="7" type="primary">rlmF</name>
    <name evidence="7" type="ORF">PQO03_06195</name>
</gene>
<dbReference type="Gene3D" id="3.40.50.150">
    <property type="entry name" value="Vaccinia Virus protein VP39"/>
    <property type="match status" value="1"/>
</dbReference>
<dbReference type="Pfam" id="PF05971">
    <property type="entry name" value="Methyltransf_10"/>
    <property type="match status" value="1"/>
</dbReference>
<keyword evidence="3 7" id="KW-0489">Methyltransferase</keyword>
<dbReference type="EMBL" id="CP117811">
    <property type="protein sequence ID" value="WDE95309.1"/>
    <property type="molecule type" value="Genomic_DNA"/>
</dbReference>
<name>A0ABY7VPS8_9BACT</name>
<dbReference type="NCBIfam" id="NF008725">
    <property type="entry name" value="PRK11727.1"/>
    <property type="match status" value="1"/>
</dbReference>
<dbReference type="InterPro" id="IPR016909">
    <property type="entry name" value="rRNA_lsu_MeTfrase_F"/>
</dbReference>
<dbReference type="RefSeq" id="WP_274148754.1">
    <property type="nucleotide sequence ID" value="NZ_CP117811.1"/>
</dbReference>
<dbReference type="InterPro" id="IPR029063">
    <property type="entry name" value="SAM-dependent_MTases_sf"/>
</dbReference>
<feature type="compositionally biased region" description="Basic residues" evidence="6">
    <location>
        <begin position="1"/>
        <end position="11"/>
    </location>
</feature>
<keyword evidence="1" id="KW-0963">Cytoplasm</keyword>
<dbReference type="PANTHER" id="PTHR13393">
    <property type="entry name" value="SAM-DEPENDENT METHYLTRANSFERASE"/>
    <property type="match status" value="1"/>
</dbReference>
<dbReference type="PIRSF" id="PIRSF029038">
    <property type="entry name" value="Mtase_YbiN_prd"/>
    <property type="match status" value="1"/>
</dbReference>
<keyword evidence="2" id="KW-0698">rRNA processing</keyword>
<dbReference type="GO" id="GO:0052907">
    <property type="term" value="F:23S rRNA (adenine(1618)-N(6))-methyltransferase activity"/>
    <property type="evidence" value="ECO:0007669"/>
    <property type="project" value="UniProtKB-EC"/>
</dbReference>
<reference evidence="7 8" key="1">
    <citation type="submission" date="2023-02" db="EMBL/GenBank/DDBJ databases">
        <title>Genome sequence of Lentisphaera profundi SAORIC-696.</title>
        <authorList>
            <person name="Kim e."/>
            <person name="Cho J.-C."/>
            <person name="Choi A."/>
            <person name="Kang I."/>
        </authorList>
    </citation>
    <scope>NUCLEOTIDE SEQUENCE [LARGE SCALE GENOMIC DNA]</scope>
    <source>
        <strain evidence="7 8">SAORIC-696</strain>
    </source>
</reference>
<dbReference type="SUPFAM" id="SSF53335">
    <property type="entry name" value="S-adenosyl-L-methionine-dependent methyltransferases"/>
    <property type="match status" value="1"/>
</dbReference>
<feature type="region of interest" description="Disordered" evidence="6">
    <location>
        <begin position="1"/>
        <end position="24"/>
    </location>
</feature>
<dbReference type="PANTHER" id="PTHR13393:SF0">
    <property type="entry name" value="RNA N6-ADENOSINE-METHYLTRANSFERASE METTL16"/>
    <property type="match status" value="1"/>
</dbReference>
<protein>
    <submittedName>
        <fullName evidence="7">23S rRNA (Adenine(1618)-N(6))-methyltransferase RlmF</fullName>
        <ecNumber evidence="7">2.1.1.181</ecNumber>
    </submittedName>
</protein>
<evidence type="ECO:0000313" key="8">
    <source>
        <dbReference type="Proteomes" id="UP001214250"/>
    </source>
</evidence>
<organism evidence="7 8">
    <name type="scientific">Lentisphaera profundi</name>
    <dbReference type="NCBI Taxonomy" id="1658616"/>
    <lineage>
        <taxon>Bacteria</taxon>
        <taxon>Pseudomonadati</taxon>
        <taxon>Lentisphaerota</taxon>
        <taxon>Lentisphaeria</taxon>
        <taxon>Lentisphaerales</taxon>
        <taxon>Lentisphaeraceae</taxon>
        <taxon>Lentisphaera</taxon>
    </lineage>
</organism>
<evidence type="ECO:0000256" key="1">
    <source>
        <dbReference type="ARBA" id="ARBA00022490"/>
    </source>
</evidence>
<evidence type="ECO:0000256" key="2">
    <source>
        <dbReference type="ARBA" id="ARBA00022552"/>
    </source>
</evidence>
<evidence type="ECO:0000256" key="5">
    <source>
        <dbReference type="ARBA" id="ARBA00022691"/>
    </source>
</evidence>
<keyword evidence="4 7" id="KW-0808">Transferase</keyword>
<dbReference type="Proteomes" id="UP001214250">
    <property type="component" value="Chromosome 1"/>
</dbReference>
<keyword evidence="8" id="KW-1185">Reference proteome</keyword>
<evidence type="ECO:0000256" key="4">
    <source>
        <dbReference type="ARBA" id="ARBA00022679"/>
    </source>
</evidence>
<dbReference type="EC" id="2.1.1.181" evidence="7"/>
<accession>A0ABY7VPS8</accession>
<keyword evidence="5" id="KW-0949">S-adenosyl-L-methionine</keyword>
<proteinExistence type="inferred from homology"/>
<dbReference type="HAMAP" id="MF_01848">
    <property type="entry name" value="23SrRNA_methyltr_F"/>
    <property type="match status" value="1"/>
</dbReference>
<dbReference type="InterPro" id="IPR010286">
    <property type="entry name" value="METTL16/RlmF"/>
</dbReference>
<sequence length="328" mass="36791">MSKPHQSKKSPTKASSKGLHPRNRHDQYYDFPELIKSFPPLESHVKTNTHGNLSIEFADPLAVKALNSSLLKSFYDISDWDIPEGALCPPIPGRADYIHYVADLLGLGKSNAKTANNPSKISLLDIGTGANGIYPLLACQIYDWQCVGSDINLQSLENVASILAKNPKLKDRFTLRRQKDKNHIFDGIIQPGELFDVSVCNPPFHASQEEANKANQRKLNNLARNRGEQITAKNETKQKSVPTSPKLNFGGLDAELWCKGGELMFLKKLIKESQVFSNQCRWFTTLVSKVDNLKPAKKLIRRLGAIDIRELEMKQGNKITRILAWIFS</sequence>
<evidence type="ECO:0000256" key="6">
    <source>
        <dbReference type="SAM" id="MobiDB-lite"/>
    </source>
</evidence>